<proteinExistence type="predicted"/>
<sequence>MTAKILEFPGVTQAQPPIAQFIRIGESHTKIAELVSMDRFPARRAVLKASRLQYQRRLIELFKQHGIETVLDPQVAELASLRKFAAQERNAPWARHGNNQPLGPDHFRKGASTDVIGEIARTAVELGFDTVLSPTHYLADDEIPDWFNIDREACIALREALDREGGRRISIDYPVLHALKQLQQSEVRSEVLSAFGSLPVENAWLRMSGADGGLGPETTRRLLTMLGGLHNIGVPLILDQLGGPTSVAALAFGLASGRAIGISEMERFDASQWHKPPEPKRDDEQGFGRTFRYAIEGLGRTLSGAEVKVLTEARGGKKLLVGRLGGVTDLLENGREVHLDQISREIDALESVPLLRRDDWFLTKPMAQMVRTSRQVAELKPPRDQAELLKVNVDGLMKRLGDHAKAMSKTQIALEAFRESRSEDAPRARPAGLVRIKKEERKWEQR</sequence>
<name>A0A1H8NG13_9RHOB</name>
<dbReference type="AlphaFoldDB" id="A0A1H8NG13"/>
<dbReference type="OrthoDB" id="5178506at2"/>
<dbReference type="EMBL" id="FOCE01000019">
    <property type="protein sequence ID" value="SEO28429.1"/>
    <property type="molecule type" value="Genomic_DNA"/>
</dbReference>
<dbReference type="Proteomes" id="UP000198761">
    <property type="component" value="Unassembled WGS sequence"/>
</dbReference>
<evidence type="ECO:0000313" key="2">
    <source>
        <dbReference type="EMBL" id="SEO28429.1"/>
    </source>
</evidence>
<accession>A0A1H8NG13</accession>
<protein>
    <submittedName>
        <fullName evidence="2">Uncharacterized protein</fullName>
    </submittedName>
</protein>
<keyword evidence="3" id="KW-1185">Reference proteome</keyword>
<reference evidence="2 3" key="1">
    <citation type="submission" date="2016-10" db="EMBL/GenBank/DDBJ databases">
        <authorList>
            <person name="de Groot N.N."/>
        </authorList>
    </citation>
    <scope>NUCLEOTIDE SEQUENCE [LARGE SCALE GENOMIC DNA]</scope>
    <source>
        <strain evidence="2 3">DSM 3857</strain>
    </source>
</reference>
<feature type="region of interest" description="Disordered" evidence="1">
    <location>
        <begin position="419"/>
        <end position="446"/>
    </location>
</feature>
<dbReference type="STRING" id="933059.SAMN04488103_1198"/>
<organism evidence="2 3">
    <name type="scientific">Gemmobacter aquatilis</name>
    <dbReference type="NCBI Taxonomy" id="933059"/>
    <lineage>
        <taxon>Bacteria</taxon>
        <taxon>Pseudomonadati</taxon>
        <taxon>Pseudomonadota</taxon>
        <taxon>Alphaproteobacteria</taxon>
        <taxon>Rhodobacterales</taxon>
        <taxon>Paracoccaceae</taxon>
        <taxon>Gemmobacter</taxon>
    </lineage>
</organism>
<evidence type="ECO:0000256" key="1">
    <source>
        <dbReference type="SAM" id="MobiDB-lite"/>
    </source>
</evidence>
<evidence type="ECO:0000313" key="3">
    <source>
        <dbReference type="Proteomes" id="UP000198761"/>
    </source>
</evidence>
<gene>
    <name evidence="2" type="ORF">SAMN04488103_1198</name>
</gene>
<feature type="compositionally biased region" description="Basic and acidic residues" evidence="1">
    <location>
        <begin position="436"/>
        <end position="446"/>
    </location>
</feature>
<dbReference type="RefSeq" id="WP_091303647.1">
    <property type="nucleotide sequence ID" value="NZ_FOCE01000019.1"/>
</dbReference>